<dbReference type="NCBIfam" id="TIGR00696">
    <property type="entry name" value="wecG_tagA_cpsF"/>
    <property type="match status" value="1"/>
</dbReference>
<dbReference type="InterPro" id="IPR004629">
    <property type="entry name" value="WecG_TagA_CpsF"/>
</dbReference>
<evidence type="ECO:0000313" key="4">
    <source>
        <dbReference type="Proteomes" id="UP000008207"/>
    </source>
</evidence>
<dbReference type="CDD" id="cd06533">
    <property type="entry name" value="Glyco_transf_WecG_TagA"/>
    <property type="match status" value="1"/>
</dbReference>
<dbReference type="STRING" id="460265.Mnod_4416"/>
<dbReference type="HOGENOM" id="CLU_063203_3_1_5"/>
<dbReference type="PANTHER" id="PTHR34136">
    <property type="match status" value="1"/>
</dbReference>
<accession>B8IBN3</accession>
<dbReference type="Proteomes" id="UP000008207">
    <property type="component" value="Chromosome"/>
</dbReference>
<keyword evidence="1" id="KW-0328">Glycosyltransferase</keyword>
<evidence type="ECO:0000313" key="3">
    <source>
        <dbReference type="EMBL" id="ACL59287.1"/>
    </source>
</evidence>
<name>B8IBN3_METNO</name>
<dbReference type="KEGG" id="mno:Mnod_4416"/>
<protein>
    <submittedName>
        <fullName evidence="3">Glycosyl transferase, WecB/TagA/CpsF family</fullName>
    </submittedName>
</protein>
<dbReference type="eggNOG" id="COG1922">
    <property type="taxonomic scope" value="Bacteria"/>
</dbReference>
<keyword evidence="2 3" id="KW-0808">Transferase</keyword>
<proteinExistence type="predicted"/>
<gene>
    <name evidence="3" type="ordered locus">Mnod_4416</name>
</gene>
<dbReference type="Pfam" id="PF03808">
    <property type="entry name" value="Glyco_tran_WecG"/>
    <property type="match status" value="1"/>
</dbReference>
<dbReference type="OrthoDB" id="9771846at2"/>
<sequence length="271" mass="29142">MRVDLLGLPVDLLSRDETRIRALAAMRGDAAPCRHAALNVATLVGARRDGALARELRESDIVGVDGAGIALALWLKGCGRVARVPALDLFESLVGACAREGLRPFLLGAKPDVVADAARSLRRRHPRLVLAGLHHGYFRPDQEAELCRRIAASGADGLFVALPAPQQEGFLRRHREHLDVPFVMSIGGAFDVVAGRVHRAPPLVRRIGAEWAYALVQEPGRLAGRTLRTNTAFAGLLLAAALRRLAGPAGARPTRCVRAQPAVTTTTRRRS</sequence>
<dbReference type="AlphaFoldDB" id="B8IBN3"/>
<evidence type="ECO:0000256" key="1">
    <source>
        <dbReference type="ARBA" id="ARBA00022676"/>
    </source>
</evidence>
<dbReference type="RefSeq" id="WP_015930927.1">
    <property type="nucleotide sequence ID" value="NC_011894.1"/>
</dbReference>
<evidence type="ECO:0000256" key="2">
    <source>
        <dbReference type="ARBA" id="ARBA00022679"/>
    </source>
</evidence>
<dbReference type="EMBL" id="CP001349">
    <property type="protein sequence ID" value="ACL59287.1"/>
    <property type="molecule type" value="Genomic_DNA"/>
</dbReference>
<dbReference type="GO" id="GO:0016758">
    <property type="term" value="F:hexosyltransferase activity"/>
    <property type="evidence" value="ECO:0007669"/>
    <property type="project" value="TreeGrafter"/>
</dbReference>
<dbReference type="PANTHER" id="PTHR34136:SF1">
    <property type="entry name" value="UDP-N-ACETYL-D-MANNOSAMINURONIC ACID TRANSFERASE"/>
    <property type="match status" value="1"/>
</dbReference>
<reference evidence="3 4" key="1">
    <citation type="submission" date="2009-01" db="EMBL/GenBank/DDBJ databases">
        <title>Complete sequence of chromosome of Methylobacterium nodulans ORS 2060.</title>
        <authorList>
            <consortium name="US DOE Joint Genome Institute"/>
            <person name="Lucas S."/>
            <person name="Copeland A."/>
            <person name="Lapidus A."/>
            <person name="Glavina del Rio T."/>
            <person name="Dalin E."/>
            <person name="Tice H."/>
            <person name="Bruce D."/>
            <person name="Goodwin L."/>
            <person name="Pitluck S."/>
            <person name="Sims D."/>
            <person name="Brettin T."/>
            <person name="Detter J.C."/>
            <person name="Han C."/>
            <person name="Larimer F."/>
            <person name="Land M."/>
            <person name="Hauser L."/>
            <person name="Kyrpides N."/>
            <person name="Ivanova N."/>
            <person name="Marx C.J."/>
            <person name="Richardson P."/>
        </authorList>
    </citation>
    <scope>NUCLEOTIDE SEQUENCE [LARGE SCALE GENOMIC DNA]</scope>
    <source>
        <strain evidence="4">LMG 21967 / CNCM I-2342 / ORS 2060</strain>
    </source>
</reference>
<organism evidence="3 4">
    <name type="scientific">Methylobacterium nodulans (strain LMG 21967 / CNCM I-2342 / ORS 2060)</name>
    <dbReference type="NCBI Taxonomy" id="460265"/>
    <lineage>
        <taxon>Bacteria</taxon>
        <taxon>Pseudomonadati</taxon>
        <taxon>Pseudomonadota</taxon>
        <taxon>Alphaproteobacteria</taxon>
        <taxon>Hyphomicrobiales</taxon>
        <taxon>Methylobacteriaceae</taxon>
        <taxon>Methylobacterium</taxon>
    </lineage>
</organism>
<keyword evidence="4" id="KW-1185">Reference proteome</keyword>
<dbReference type="CAZy" id="GT26">
    <property type="family name" value="Glycosyltransferase Family 26"/>
</dbReference>